<dbReference type="FunFam" id="1.10.1900.40:FF:000001">
    <property type="entry name" value="Erythrocyte membrane protein 1"/>
    <property type="match status" value="1"/>
</dbReference>
<evidence type="ECO:0000259" key="2">
    <source>
        <dbReference type="Pfam" id="PF03011"/>
    </source>
</evidence>
<dbReference type="InterPro" id="IPR042202">
    <property type="entry name" value="Duffy-ag-bd_sf"/>
</dbReference>
<reference evidence="6 7" key="1">
    <citation type="submission" date="2013-02" db="EMBL/GenBank/DDBJ databases">
        <title>The Genome Annotation of Plasmodium falciparum Tanzania (2000708).</title>
        <authorList>
            <consortium name="The Broad Institute Genome Sequencing Platform"/>
            <consortium name="The Broad Institute Genome Sequencing Center for Infectious Disease"/>
            <person name="Neafsey D."/>
            <person name="Hoffman S."/>
            <person name="Volkman S."/>
            <person name="Rosenthal P."/>
            <person name="Walker B."/>
            <person name="Young S.K."/>
            <person name="Zeng Q."/>
            <person name="Gargeya S."/>
            <person name="Fitzgerald M."/>
            <person name="Haas B."/>
            <person name="Abouelleil A."/>
            <person name="Allen A.W."/>
            <person name="Alvarado L."/>
            <person name="Arachchi H.M."/>
            <person name="Berlin A.M."/>
            <person name="Chapman S.B."/>
            <person name="Gainer-Dewar J."/>
            <person name="Goldberg J."/>
            <person name="Griggs A."/>
            <person name="Gujja S."/>
            <person name="Hansen M."/>
            <person name="Howarth C."/>
            <person name="Imamovic A."/>
            <person name="Ireland A."/>
            <person name="Larimer J."/>
            <person name="McCowan C."/>
            <person name="Murphy C."/>
            <person name="Pearson M."/>
            <person name="Poon T.W."/>
            <person name="Priest M."/>
            <person name="Roberts A."/>
            <person name="Saif S."/>
            <person name="Shea T."/>
            <person name="Sisk P."/>
            <person name="Sykes S."/>
            <person name="Wortman J."/>
            <person name="Nusbaum C."/>
            <person name="Birren B."/>
        </authorList>
    </citation>
    <scope>NUCLEOTIDE SEQUENCE [LARGE SCALE GENOMIC DNA]</scope>
    <source>
        <strain evidence="7">Tanzania (2000708)</strain>
    </source>
</reference>
<dbReference type="Proteomes" id="UP000030708">
    <property type="component" value="Unassembled WGS sequence"/>
</dbReference>
<dbReference type="Pfam" id="PF15447">
    <property type="entry name" value="NTS"/>
    <property type="match status" value="1"/>
</dbReference>
<dbReference type="Gene3D" id="1.10.1900.40">
    <property type="entry name" value="Acidic terminal segments, variant surface antigen of PfEMP1"/>
    <property type="match status" value="2"/>
</dbReference>
<feature type="domain" description="Duffy-binding-like" evidence="2">
    <location>
        <begin position="333"/>
        <end position="470"/>
    </location>
</feature>
<dbReference type="GO" id="GO:0016020">
    <property type="term" value="C:membrane"/>
    <property type="evidence" value="ECO:0007669"/>
    <property type="project" value="InterPro"/>
</dbReference>
<accession>A0A024W2S4</accession>
<dbReference type="FunFam" id="1.10.1900.40:FF:000002">
    <property type="entry name" value="Erythrocyte membrane protein 1, PfEMP1"/>
    <property type="match status" value="1"/>
</dbReference>
<feature type="domain" description="Plasmodium falciparum erythrocyte membrane protein-1 N-terminal segment" evidence="5">
    <location>
        <begin position="44"/>
        <end position="73"/>
    </location>
</feature>
<dbReference type="Gene3D" id="1.20.58.830">
    <property type="match status" value="1"/>
</dbReference>
<protein>
    <recommendedName>
        <fullName evidence="8">Plasmodium falciparum erythrocyte membrane protein 1 acidic terminal segment domain-containing protein</fullName>
    </recommendedName>
</protein>
<feature type="compositionally biased region" description="Polar residues" evidence="1">
    <location>
        <begin position="811"/>
        <end position="821"/>
    </location>
</feature>
<dbReference type="SUPFAM" id="SSF140924">
    <property type="entry name" value="Duffy binding domain-like"/>
    <property type="match status" value="1"/>
</dbReference>
<feature type="region of interest" description="Disordered" evidence="1">
    <location>
        <begin position="107"/>
        <end position="141"/>
    </location>
</feature>
<evidence type="ECO:0000256" key="1">
    <source>
        <dbReference type="SAM" id="MobiDB-lite"/>
    </source>
</evidence>
<sequence>MNDNRILITDASKQCICVHLQHNVIGKHTKMAQGGSGGSPQDESAKHLLDSIGKKVHDQVQNEAKQRSNGDLKAYVSFASIFGVESASTTDPCDLIKEKRENLIGASGKRHPCGNVSGNDETGNDDSKRFSKESGGECDDKKIKGNKGKEGACAPYRRLSLCNKNFPNMNSNDSSKAKNDLLLDVCLAAKFEGESLINYRAQYDAEYPSSGSTFTMCTMLARSFADIGDIVRGRDLYLGKKKKNQTERDKLEQKLKEIFKQIHENLGTQEKIHYNDTTDYFQLREDWWAANRETVWKAMTCSDDLNNSSYFHATCDSGDGRGGAQARNQCRSLFKRWLEYFLEDYNKINDKISQCMNNGKGSTCINDCTNKCNCVNNWIKKKTLEWEKVRQRYINQYSANKLDNLYAVRSFLQQQPFHNDVQKAKGDFESLDVLEKSNDCTVSGPSENKNSTKKDVVECLLYKLQKKIDTYNTQTIEKKSKPPVDLLRVLNIPKGDYDIPTLKSSNRYIPYGTDKYRGKRYIYVEGDTDEDKYMFMSDTTDVTSSESEYEELDINEIYPYQSPKYKTLIEVVLEPSGNNTPTSDIPSDNTPTPQPITDDEWNQLKDDFITNMLQNTQNTEPNILGDNVDNNTHPTMSRDKLYQKPFIMSIHDRNLYTGEEYNYDMSNNIGNKDLYSGQNNVYDGIDPTSDNRDSYSDKNGSISDIHHPYSGIDLINDSLNSGNHPIDIYDEVLKRKENELFGTNHVKQTSTHSVAKNTNSDPVMNQLDLFHKWLDRHRDMCEKWDTNNKKEELLDKLKEEWNKDNNKHNGENTINKTLNTD</sequence>
<dbReference type="InterPro" id="IPR029210">
    <property type="entry name" value="PfEMP1_NTS"/>
</dbReference>
<dbReference type="FunFam" id="1.20.1310.20:FF:000001">
    <property type="entry name" value="Erythrocyte membrane protein 1, PfEMP1"/>
    <property type="match status" value="1"/>
</dbReference>
<evidence type="ECO:0008006" key="8">
    <source>
        <dbReference type="Google" id="ProtNLM"/>
    </source>
</evidence>
<evidence type="ECO:0000259" key="5">
    <source>
        <dbReference type="Pfam" id="PF15447"/>
    </source>
</evidence>
<feature type="compositionally biased region" description="Basic and acidic residues" evidence="1">
    <location>
        <begin position="125"/>
        <end position="141"/>
    </location>
</feature>
<dbReference type="InterPro" id="IPR004258">
    <property type="entry name" value="DBL"/>
</dbReference>
<dbReference type="Gene3D" id="1.20.1310.20">
    <property type="entry name" value="Duffy-antigen binding domain"/>
    <property type="match status" value="1"/>
</dbReference>
<dbReference type="OrthoDB" id="379270at2759"/>
<evidence type="ECO:0000259" key="3">
    <source>
        <dbReference type="Pfam" id="PF05424"/>
    </source>
</evidence>
<dbReference type="InterPro" id="IPR029211">
    <property type="entry name" value="PfEMP1_ATS"/>
</dbReference>
<name>A0A024W2S4_PLAFA</name>
<dbReference type="InterPro" id="IPR044932">
    <property type="entry name" value="PfEMP1_ATS_sf"/>
</dbReference>
<reference evidence="6 7" key="2">
    <citation type="submission" date="2013-02" db="EMBL/GenBank/DDBJ databases">
        <title>The Genome Sequence of Plasmodium falciparum Tanzania (2000708).</title>
        <authorList>
            <consortium name="The Broad Institute Genome Sequencing Platform"/>
            <consortium name="The Broad Institute Genome Sequencing Center for Infectious Disease"/>
            <person name="Neafsey D."/>
            <person name="Cheeseman I."/>
            <person name="Volkman S."/>
            <person name="Adams J."/>
            <person name="Walker B."/>
            <person name="Young S.K."/>
            <person name="Zeng Q."/>
            <person name="Gargeya S."/>
            <person name="Fitzgerald M."/>
            <person name="Haas B."/>
            <person name="Abouelleil A."/>
            <person name="Alvarado L."/>
            <person name="Arachchi H.M."/>
            <person name="Berlin A.M."/>
            <person name="Chapman S.B."/>
            <person name="Dewar J."/>
            <person name="Goldberg J."/>
            <person name="Griggs A."/>
            <person name="Gujja S."/>
            <person name="Hansen M."/>
            <person name="Howarth C."/>
            <person name="Imamovic A."/>
            <person name="Larimer J."/>
            <person name="McCowan C."/>
            <person name="Murphy C."/>
            <person name="Neiman D."/>
            <person name="Pearson M."/>
            <person name="Priest M."/>
            <person name="Roberts A."/>
            <person name="Saif S."/>
            <person name="Shea T."/>
            <person name="Sisk P."/>
            <person name="Sykes S."/>
            <person name="Wortman J."/>
            <person name="Nusbaum C."/>
            <person name="Birren B."/>
        </authorList>
    </citation>
    <scope>NUCLEOTIDE SEQUENCE [LARGE SCALE GENOMIC DNA]</scope>
    <source>
        <strain evidence="7">Tanzania (2000708)</strain>
    </source>
</reference>
<dbReference type="GO" id="GO:0046789">
    <property type="term" value="F:host cell surface receptor binding"/>
    <property type="evidence" value="ECO:0007669"/>
    <property type="project" value="InterPro"/>
</dbReference>
<organism evidence="6 7">
    <name type="scientific">Plasmodium falciparum Tanzania</name>
    <name type="common">2000708</name>
    <dbReference type="NCBI Taxonomy" id="1036725"/>
    <lineage>
        <taxon>Eukaryota</taxon>
        <taxon>Sar</taxon>
        <taxon>Alveolata</taxon>
        <taxon>Apicomplexa</taxon>
        <taxon>Aconoidasida</taxon>
        <taxon>Haemosporida</taxon>
        <taxon>Plasmodiidae</taxon>
        <taxon>Plasmodium</taxon>
        <taxon>Plasmodium (Laverania)</taxon>
    </lineage>
</organism>
<dbReference type="Pfam" id="PF03011">
    <property type="entry name" value="PFEMP"/>
    <property type="match status" value="1"/>
</dbReference>
<dbReference type="Pfam" id="PF05424">
    <property type="entry name" value="Duffy_binding"/>
    <property type="match status" value="1"/>
</dbReference>
<feature type="compositionally biased region" description="Basic and acidic residues" evidence="1">
    <location>
        <begin position="801"/>
        <end position="810"/>
    </location>
</feature>
<dbReference type="InterPro" id="IPR008602">
    <property type="entry name" value="Duffy-antigen-binding"/>
</dbReference>
<gene>
    <name evidence="6" type="ORF">PFTANZ_04056</name>
</gene>
<dbReference type="AlphaFoldDB" id="A0A024W2S4"/>
<feature type="domain" description="Duffy-antigen binding" evidence="3">
    <location>
        <begin position="151"/>
        <end position="332"/>
    </location>
</feature>
<dbReference type="Pfam" id="PF15445">
    <property type="entry name" value="ATS"/>
    <property type="match status" value="1"/>
</dbReference>
<evidence type="ECO:0000313" key="7">
    <source>
        <dbReference type="Proteomes" id="UP000030708"/>
    </source>
</evidence>
<feature type="non-terminal residue" evidence="6">
    <location>
        <position position="821"/>
    </location>
</feature>
<feature type="domain" description="Plasmodium falciparum erythrocyte membrane protein 1 acidic terminal segment" evidence="4">
    <location>
        <begin position="475"/>
        <end position="821"/>
    </location>
</feature>
<feature type="region of interest" description="Disordered" evidence="1">
    <location>
        <begin position="801"/>
        <end position="821"/>
    </location>
</feature>
<evidence type="ECO:0000313" key="6">
    <source>
        <dbReference type="EMBL" id="ETW35239.1"/>
    </source>
</evidence>
<dbReference type="EMBL" id="KI926484">
    <property type="protein sequence ID" value="ETW35239.1"/>
    <property type="molecule type" value="Genomic_DNA"/>
</dbReference>
<evidence type="ECO:0000259" key="4">
    <source>
        <dbReference type="Pfam" id="PF15445"/>
    </source>
</evidence>
<proteinExistence type="predicted"/>